<name>A0A5S6R5P5_TRIMR</name>
<dbReference type="GO" id="GO:0005886">
    <property type="term" value="C:plasma membrane"/>
    <property type="evidence" value="ECO:0007669"/>
    <property type="project" value="InterPro"/>
</dbReference>
<reference evidence="3" key="1">
    <citation type="submission" date="2019-12" db="UniProtKB">
        <authorList>
            <consortium name="WormBaseParasite"/>
        </authorList>
    </citation>
    <scope>IDENTIFICATION</scope>
</reference>
<sequence>MNVEIATNPLEQNHRASDSLRALINALGRLFNRLVAMFLYEVAVDYEGVVVVRHREVIRQQAPGPGVVSYNLFTDRSYRFDLRVAATVVLVNERMVTRDKLEVTVTVSQCGHFENLGDATSYSIKAPYGRSKCGDGQGTRREFLTVVKSIVGMYTLKELILDQKVVEVHLRSNLSSLLLREGYNIQSVYLYIVMSEQLERLLAAPTLQMYNARAEQLAANTDLYVVRSLRDGLKSKLHSMQRREQRRCRARHY</sequence>
<evidence type="ECO:0000313" key="3">
    <source>
        <dbReference type="WBParaSite" id="TMUE_3000014532.1"/>
    </source>
</evidence>
<proteinExistence type="inferred from homology"/>
<dbReference type="Proteomes" id="UP000046395">
    <property type="component" value="Unassembled WGS sequence"/>
</dbReference>
<dbReference type="WBParaSite" id="TMUE_3000014532.1">
    <property type="protein sequence ID" value="TMUE_3000014532.1"/>
    <property type="gene ID" value="WBGene00285747"/>
</dbReference>
<organism evidence="2 3">
    <name type="scientific">Trichuris muris</name>
    <name type="common">Mouse whipworm</name>
    <dbReference type="NCBI Taxonomy" id="70415"/>
    <lineage>
        <taxon>Eukaryota</taxon>
        <taxon>Metazoa</taxon>
        <taxon>Ecdysozoa</taxon>
        <taxon>Nematoda</taxon>
        <taxon>Enoplea</taxon>
        <taxon>Dorylaimia</taxon>
        <taxon>Trichinellida</taxon>
        <taxon>Trichuridae</taxon>
        <taxon>Trichuris</taxon>
    </lineage>
</organism>
<dbReference type="PANTHER" id="PTHR10264">
    <property type="entry name" value="BAND 7 PROTEIN-RELATED"/>
    <property type="match status" value="1"/>
</dbReference>
<evidence type="ECO:0000313" key="2">
    <source>
        <dbReference type="Proteomes" id="UP000046395"/>
    </source>
</evidence>
<evidence type="ECO:0000256" key="1">
    <source>
        <dbReference type="ARBA" id="ARBA00008164"/>
    </source>
</evidence>
<dbReference type="SUPFAM" id="SSF117892">
    <property type="entry name" value="Band 7/SPFH domain"/>
    <property type="match status" value="1"/>
</dbReference>
<accession>A0A5S6R5P5</accession>
<dbReference type="PANTHER" id="PTHR10264:SF19">
    <property type="entry name" value="AT06885P-RELATED"/>
    <property type="match status" value="1"/>
</dbReference>
<protein>
    <submittedName>
        <fullName evidence="3">Band 7 domain-containing protein</fullName>
    </submittedName>
</protein>
<comment type="similarity">
    <text evidence="1">Belongs to the band 7/mec-2 family.</text>
</comment>
<dbReference type="AlphaFoldDB" id="A0A5S6R5P5"/>
<keyword evidence="2" id="KW-1185">Reference proteome</keyword>
<dbReference type="InterPro" id="IPR036013">
    <property type="entry name" value="Band_7/SPFH_dom_sf"/>
</dbReference>
<dbReference type="InterPro" id="IPR043202">
    <property type="entry name" value="Band-7_stomatin-like"/>
</dbReference>